<dbReference type="EMBL" id="GECZ01005426">
    <property type="protein sequence ID" value="JAS64343.1"/>
    <property type="molecule type" value="Transcribed_RNA"/>
</dbReference>
<evidence type="ECO:0000259" key="2">
    <source>
        <dbReference type="PROSITE" id="PS50222"/>
    </source>
</evidence>
<evidence type="ECO:0000313" key="4">
    <source>
        <dbReference type="EMBL" id="JAS64343.1"/>
    </source>
</evidence>
<dbReference type="SUPFAM" id="SSF47473">
    <property type="entry name" value="EF-hand"/>
    <property type="match status" value="1"/>
</dbReference>
<dbReference type="PROSITE" id="PS50222">
    <property type="entry name" value="EF_HAND_2"/>
    <property type="match status" value="1"/>
</dbReference>
<evidence type="ECO:0000313" key="3">
    <source>
        <dbReference type="EMBL" id="JAS47971.1"/>
    </source>
</evidence>
<proteinExistence type="predicted"/>
<name>A0A1B6FCQ7_9HEMI</name>
<keyword evidence="1" id="KW-0106">Calcium</keyword>
<protein>
    <recommendedName>
        <fullName evidence="2">EF-hand domain-containing protein</fullName>
    </recommendedName>
</protein>
<reference evidence="3" key="1">
    <citation type="submission" date="2015-11" db="EMBL/GenBank/DDBJ databases">
        <title>De novo transcriptome assembly of four potential Pierce s Disease insect vectors from Arizona vineyards.</title>
        <authorList>
            <person name="Tassone E.E."/>
        </authorList>
    </citation>
    <scope>NUCLEOTIDE SEQUENCE</scope>
</reference>
<gene>
    <name evidence="4" type="ORF">g.34039</name>
    <name evidence="3" type="ORF">g.34040</name>
</gene>
<dbReference type="Pfam" id="PF13202">
    <property type="entry name" value="EF-hand_5"/>
    <property type="match status" value="2"/>
</dbReference>
<sequence>MALSQFRMKKFMYLFNVFFDTNRSGTIDKKDFDMATENICKVRGWKKGDPQYEKTKTVLNNVWVGLQAKADADNDQQVTNEEWCKMWEEYSRNPDSVLDWQQQFRDFMFDLEDTSGDGAIDEEEFAMICSSYNIPEQNAREAFRKFSRNGTLEITREKFSELWVEYFASEDPSAPGNFIFGVTKFE</sequence>
<feature type="domain" description="EF-hand" evidence="2">
    <location>
        <begin position="100"/>
        <end position="135"/>
    </location>
</feature>
<dbReference type="Gene3D" id="1.10.238.10">
    <property type="entry name" value="EF-hand"/>
    <property type="match status" value="1"/>
</dbReference>
<dbReference type="PROSITE" id="PS00018">
    <property type="entry name" value="EF_HAND_1"/>
    <property type="match status" value="3"/>
</dbReference>
<dbReference type="InterPro" id="IPR002048">
    <property type="entry name" value="EF_hand_dom"/>
</dbReference>
<dbReference type="InterPro" id="IPR018247">
    <property type="entry name" value="EF_Hand_1_Ca_BS"/>
</dbReference>
<dbReference type="EMBL" id="GECZ01021798">
    <property type="protein sequence ID" value="JAS47971.1"/>
    <property type="molecule type" value="Transcribed_RNA"/>
</dbReference>
<accession>A0A1B6FCQ7</accession>
<organism evidence="3">
    <name type="scientific">Cuerna arida</name>
    <dbReference type="NCBI Taxonomy" id="1464854"/>
    <lineage>
        <taxon>Eukaryota</taxon>
        <taxon>Metazoa</taxon>
        <taxon>Ecdysozoa</taxon>
        <taxon>Arthropoda</taxon>
        <taxon>Hexapoda</taxon>
        <taxon>Insecta</taxon>
        <taxon>Pterygota</taxon>
        <taxon>Neoptera</taxon>
        <taxon>Paraneoptera</taxon>
        <taxon>Hemiptera</taxon>
        <taxon>Auchenorrhyncha</taxon>
        <taxon>Membracoidea</taxon>
        <taxon>Cicadellidae</taxon>
        <taxon>Cicadellinae</taxon>
        <taxon>Proconiini</taxon>
        <taxon>Cuerna</taxon>
    </lineage>
</organism>
<dbReference type="InterPro" id="IPR011992">
    <property type="entry name" value="EF-hand-dom_pair"/>
</dbReference>
<evidence type="ECO:0000256" key="1">
    <source>
        <dbReference type="ARBA" id="ARBA00022837"/>
    </source>
</evidence>
<dbReference type="AlphaFoldDB" id="A0A1B6FCQ7"/>
<dbReference type="GO" id="GO:0005509">
    <property type="term" value="F:calcium ion binding"/>
    <property type="evidence" value="ECO:0007669"/>
    <property type="project" value="InterPro"/>
</dbReference>